<keyword evidence="1" id="KW-0472">Membrane</keyword>
<dbReference type="RefSeq" id="WP_171200046.1">
    <property type="nucleotide sequence ID" value="NZ_JABEND010000006.1"/>
</dbReference>
<feature type="transmembrane region" description="Helical" evidence="1">
    <location>
        <begin position="28"/>
        <end position="48"/>
    </location>
</feature>
<keyword evidence="1" id="KW-0812">Transmembrane</keyword>
<organism evidence="2 3">
    <name type="scientific">Nakamurella aerolata</name>
    <dbReference type="NCBI Taxonomy" id="1656892"/>
    <lineage>
        <taxon>Bacteria</taxon>
        <taxon>Bacillati</taxon>
        <taxon>Actinomycetota</taxon>
        <taxon>Actinomycetes</taxon>
        <taxon>Nakamurellales</taxon>
        <taxon>Nakamurellaceae</taxon>
        <taxon>Nakamurella</taxon>
    </lineage>
</organism>
<dbReference type="Proteomes" id="UP000562984">
    <property type="component" value="Unassembled WGS sequence"/>
</dbReference>
<evidence type="ECO:0000313" key="2">
    <source>
        <dbReference type="EMBL" id="NNG36345.1"/>
    </source>
</evidence>
<proteinExistence type="predicted"/>
<feature type="transmembrane region" description="Helical" evidence="1">
    <location>
        <begin position="102"/>
        <end position="124"/>
    </location>
</feature>
<sequence>MTTEPALDEPVRVDAAADPRRAVRRLSIAGLVGIAISCALEIVMHITPGGRRLDPLRTTISEYALVPGAWMFAAGVLVLAAASVLIGAALHHSGTIRFRGGWAVWYSLWCVGLVGLTVITKTMIGPDPTVQGRIHWSFTLLAFVSLPIALLLVVRRHVRRQLDFGNAPRDGALPEPPAPHRAVRIIAMLTWISFGWFAVLAAQTVLSLLGKDGLLPWVGIIERGVATTEIVAVGVLAWWVLDRTAEGRPAGQPDTVLS</sequence>
<evidence type="ECO:0000313" key="3">
    <source>
        <dbReference type="Proteomes" id="UP000562984"/>
    </source>
</evidence>
<dbReference type="Pfam" id="PF06197">
    <property type="entry name" value="DUF998"/>
    <property type="match status" value="1"/>
</dbReference>
<keyword evidence="1" id="KW-1133">Transmembrane helix</keyword>
<feature type="transmembrane region" description="Helical" evidence="1">
    <location>
        <begin position="68"/>
        <end position="90"/>
    </location>
</feature>
<keyword evidence="3" id="KW-1185">Reference proteome</keyword>
<evidence type="ECO:0000256" key="1">
    <source>
        <dbReference type="SAM" id="Phobius"/>
    </source>
</evidence>
<dbReference type="AlphaFoldDB" id="A0A849A776"/>
<protein>
    <submittedName>
        <fullName evidence="2">DUF998 domain-containing protein</fullName>
    </submittedName>
</protein>
<name>A0A849A776_9ACTN</name>
<feature type="transmembrane region" description="Helical" evidence="1">
    <location>
        <begin position="185"/>
        <end position="208"/>
    </location>
</feature>
<gene>
    <name evidence="2" type="ORF">HKD39_11605</name>
</gene>
<accession>A0A849A776</accession>
<feature type="transmembrane region" description="Helical" evidence="1">
    <location>
        <begin position="136"/>
        <end position="154"/>
    </location>
</feature>
<dbReference type="InterPro" id="IPR009339">
    <property type="entry name" value="DUF998"/>
</dbReference>
<feature type="transmembrane region" description="Helical" evidence="1">
    <location>
        <begin position="220"/>
        <end position="241"/>
    </location>
</feature>
<dbReference type="EMBL" id="JABEND010000006">
    <property type="protein sequence ID" value="NNG36345.1"/>
    <property type="molecule type" value="Genomic_DNA"/>
</dbReference>
<reference evidence="2 3" key="1">
    <citation type="submission" date="2020-05" db="EMBL/GenBank/DDBJ databases">
        <title>Nakamurella sp. DB0629 isolated from air conditioner.</title>
        <authorList>
            <person name="Kim D.H."/>
            <person name="Kim D.-U."/>
        </authorList>
    </citation>
    <scope>NUCLEOTIDE SEQUENCE [LARGE SCALE GENOMIC DNA]</scope>
    <source>
        <strain evidence="2 3">DB0629</strain>
    </source>
</reference>
<comment type="caution">
    <text evidence="2">The sequence shown here is derived from an EMBL/GenBank/DDBJ whole genome shotgun (WGS) entry which is preliminary data.</text>
</comment>